<comment type="subcellular location">
    <subcellularLocation>
        <location evidence="1">Cell inner membrane</location>
        <topology evidence="1">Multi-pass membrane protein</topology>
    </subcellularLocation>
</comment>
<proteinExistence type="predicted"/>
<dbReference type="GO" id="GO:0005886">
    <property type="term" value="C:plasma membrane"/>
    <property type="evidence" value="ECO:0007669"/>
    <property type="project" value="UniProtKB-SubCell"/>
</dbReference>
<keyword evidence="5 8" id="KW-0812">Transmembrane</keyword>
<keyword evidence="7 8" id="KW-0472">Membrane</keyword>
<feature type="transmembrane region" description="Helical" evidence="8">
    <location>
        <begin position="12"/>
        <end position="32"/>
    </location>
</feature>
<feature type="transmembrane region" description="Helical" evidence="8">
    <location>
        <begin position="334"/>
        <end position="353"/>
    </location>
</feature>
<dbReference type="Gene3D" id="3.30.2090.10">
    <property type="entry name" value="Multidrug efflux transporter AcrB TolC docking domain, DN and DC subdomains"/>
    <property type="match status" value="2"/>
</dbReference>
<accession>B4CZ48</accession>
<feature type="transmembrane region" description="Helical" evidence="8">
    <location>
        <begin position="962"/>
        <end position="984"/>
    </location>
</feature>
<keyword evidence="4" id="KW-0997">Cell inner membrane</keyword>
<gene>
    <name evidence="9" type="ORF">CfE428DRAFT_1936</name>
</gene>
<dbReference type="SUPFAM" id="SSF82866">
    <property type="entry name" value="Multidrug efflux transporter AcrB transmembrane domain"/>
    <property type="match status" value="2"/>
</dbReference>
<dbReference type="eggNOG" id="COG0841">
    <property type="taxonomic scope" value="Bacteria"/>
</dbReference>
<evidence type="ECO:0000256" key="5">
    <source>
        <dbReference type="ARBA" id="ARBA00022692"/>
    </source>
</evidence>
<evidence type="ECO:0000256" key="4">
    <source>
        <dbReference type="ARBA" id="ARBA00022519"/>
    </source>
</evidence>
<dbReference type="InterPro" id="IPR001036">
    <property type="entry name" value="Acrflvin-R"/>
</dbReference>
<dbReference type="Pfam" id="PF00873">
    <property type="entry name" value="ACR_tran"/>
    <property type="match status" value="1"/>
</dbReference>
<evidence type="ECO:0000256" key="3">
    <source>
        <dbReference type="ARBA" id="ARBA00022475"/>
    </source>
</evidence>
<dbReference type="InterPro" id="IPR027463">
    <property type="entry name" value="AcrB_DN_DC_subdom"/>
</dbReference>
<dbReference type="Proteomes" id="UP000005824">
    <property type="component" value="Unassembled WGS sequence"/>
</dbReference>
<feature type="transmembrane region" description="Helical" evidence="8">
    <location>
        <begin position="360"/>
        <end position="381"/>
    </location>
</feature>
<dbReference type="RefSeq" id="WP_006979261.1">
    <property type="nucleotide sequence ID" value="NZ_ABVL01000004.1"/>
</dbReference>
<dbReference type="PRINTS" id="PR00702">
    <property type="entry name" value="ACRIFLAVINRP"/>
</dbReference>
<evidence type="ECO:0000313" key="10">
    <source>
        <dbReference type="Proteomes" id="UP000005824"/>
    </source>
</evidence>
<feature type="transmembrane region" description="Helical" evidence="8">
    <location>
        <begin position="530"/>
        <end position="550"/>
    </location>
</feature>
<keyword evidence="2" id="KW-0813">Transport</keyword>
<feature type="transmembrane region" description="Helical" evidence="8">
    <location>
        <begin position="990"/>
        <end position="1016"/>
    </location>
</feature>
<reference evidence="9 10" key="1">
    <citation type="journal article" date="2011" name="J. Bacteriol.">
        <title>Genome sequence of Chthoniobacter flavus Ellin428, an aerobic heterotrophic soil bacterium.</title>
        <authorList>
            <person name="Kant R."/>
            <person name="van Passel M.W."/>
            <person name="Palva A."/>
            <person name="Lucas S."/>
            <person name="Lapidus A."/>
            <person name="Glavina Del Rio T."/>
            <person name="Dalin E."/>
            <person name="Tice H."/>
            <person name="Bruce D."/>
            <person name="Goodwin L."/>
            <person name="Pitluck S."/>
            <person name="Larimer F.W."/>
            <person name="Land M.L."/>
            <person name="Hauser L."/>
            <person name="Sangwan P."/>
            <person name="de Vos W.M."/>
            <person name="Janssen P.H."/>
            <person name="Smidt H."/>
        </authorList>
    </citation>
    <scope>NUCLEOTIDE SEQUENCE [LARGE SCALE GENOMIC DNA]</scope>
    <source>
        <strain evidence="9 10">Ellin428</strain>
    </source>
</reference>
<evidence type="ECO:0000256" key="8">
    <source>
        <dbReference type="SAM" id="Phobius"/>
    </source>
</evidence>
<dbReference type="SUPFAM" id="SSF82714">
    <property type="entry name" value="Multidrug efflux transporter AcrB TolC docking domain, DN and DC subdomains"/>
    <property type="match status" value="2"/>
</dbReference>
<dbReference type="InParanoid" id="B4CZ48"/>
<name>B4CZ48_9BACT</name>
<feature type="transmembrane region" description="Helical" evidence="8">
    <location>
        <begin position="860"/>
        <end position="879"/>
    </location>
</feature>
<dbReference type="SUPFAM" id="SSF82693">
    <property type="entry name" value="Multidrug efflux transporter AcrB pore domain, PN1, PN2, PC1 and PC2 subdomains"/>
    <property type="match status" value="4"/>
</dbReference>
<evidence type="ECO:0000256" key="7">
    <source>
        <dbReference type="ARBA" id="ARBA00023136"/>
    </source>
</evidence>
<dbReference type="FunFam" id="1.20.1640.10:FF:000001">
    <property type="entry name" value="Efflux pump membrane transporter"/>
    <property type="match status" value="1"/>
</dbReference>
<dbReference type="PANTHER" id="PTHR32063:SF21">
    <property type="entry name" value="MULTIDRUG RESISTANCE PROTEIN MDTB"/>
    <property type="match status" value="1"/>
</dbReference>
<dbReference type="Gene3D" id="3.30.70.1430">
    <property type="entry name" value="Multidrug efflux transporter AcrB pore domain"/>
    <property type="match status" value="2"/>
</dbReference>
<evidence type="ECO:0000256" key="2">
    <source>
        <dbReference type="ARBA" id="ARBA00022448"/>
    </source>
</evidence>
<dbReference type="Gene3D" id="3.30.70.1440">
    <property type="entry name" value="Multidrug efflux transporter AcrB pore domain"/>
    <property type="match status" value="1"/>
</dbReference>
<dbReference type="STRING" id="497964.CfE428DRAFT_1936"/>
<dbReference type="AlphaFoldDB" id="B4CZ48"/>
<protein>
    <submittedName>
        <fullName evidence="9">Acriflavin resistance protein</fullName>
    </submittedName>
</protein>
<evidence type="ECO:0000256" key="6">
    <source>
        <dbReference type="ARBA" id="ARBA00022989"/>
    </source>
</evidence>
<keyword evidence="10" id="KW-1185">Reference proteome</keyword>
<evidence type="ECO:0000256" key="1">
    <source>
        <dbReference type="ARBA" id="ARBA00004429"/>
    </source>
</evidence>
<sequence length="1040" mass="113300">MNISEPFIRRPAGTFLLAGGLFFLGIVAYHFLPVAPLPHVDFPMISVNASLPGADPQTVASSLAAPLERRLGEISGITEMTSTSSLGATGISIQFDLDRAVDGAARDVQRAIDEAAADLPINIPTLPSWRKQNPADAPILILAMTSETREPTQVFQYADEIVGQQLAQLKGVGQVVISGAEKSAVRVQVNPAALASSQISLEDVRNYLQQVNVDMPKGSVDGDKASYAIYSNDQLLEAGEYRNLILATKNGTPIKLSSVANVVNGVENSRLGGWAGTKPAVLVIVFKQPDANVIATTDLVKAALPTTEKWLPPSVHLDVISDRTITIRASVEEVQFSLMASIALVVMVIFLFLRRFWPTFIASVTVPLSLAGTFGVMYLLHYSLDNISLMAVTISVGFVVDDAIVVIENVFRFVEEGEKPMEAALKGARQIGFTIISISLSLIAVFGPLLFMGGLIGRLFHEFAVTLSAAIVVSGVISLTLTPMMCSRFLKAEAAHPKKMNFIQRWSEAGLNWMVSHYESSLKWVLRHQLPMLLITLMTIVMTIWLYGVVPKGFFPQQDTGQMHGTTVAGQDVSFPQMVKLQGRISQILLEDPAIDTFSSFIGSGYRSSSVNNGSFFLSLKPKSERKLSADEVIARIRKKTAGIEGIRLILSPDQDIRVGSRGGSKGQYQYALQSGDLEDLNQWTPKLMAALAKHPEIKDIDSDLQTRGLQTTVVVDRDAASRLGVSPIDVDNTLYDAFGQRQVSTLYEQYNQHHVILEVDPKFQTDPKYLNQIYVKSTTGALVPLSSVSKFQTSNAYLTVSHQGQFPCATISFNLAPGISLGQATEIVEQTKHELNMPSSINGSFQGTAQVFQQSLSSLPILILAALITVYIVLGMLYESLIHPITILSTLPSAGLGALLALMLFHSELSLVSFIAIILLMGIVKKNAIMMIDFALEAERHQNMGPEEAIFKACIIRFRPIMMTTMAALLGAVPLAIGMGVGAELRQPLGIAVVGGLIVSQILTLYTTPVIYLFWEHLRLYFRGPEKHTSEELDWEGAR</sequence>
<dbReference type="PANTHER" id="PTHR32063">
    <property type="match status" value="1"/>
</dbReference>
<feature type="transmembrane region" description="Helical" evidence="8">
    <location>
        <begin position="463"/>
        <end position="481"/>
    </location>
</feature>
<dbReference type="GO" id="GO:0042910">
    <property type="term" value="F:xenobiotic transmembrane transporter activity"/>
    <property type="evidence" value="ECO:0007669"/>
    <property type="project" value="TreeGrafter"/>
</dbReference>
<dbReference type="Gene3D" id="1.20.1640.10">
    <property type="entry name" value="Multidrug efflux transporter AcrB transmembrane domain"/>
    <property type="match status" value="2"/>
</dbReference>
<feature type="transmembrane region" description="Helical" evidence="8">
    <location>
        <begin position="431"/>
        <end position="451"/>
    </location>
</feature>
<keyword evidence="6 8" id="KW-1133">Transmembrane helix</keyword>
<dbReference type="EMBL" id="ABVL01000004">
    <property type="protein sequence ID" value="EDY20739.1"/>
    <property type="molecule type" value="Genomic_DNA"/>
</dbReference>
<dbReference type="Gene3D" id="3.30.70.1320">
    <property type="entry name" value="Multidrug efflux transporter AcrB pore domain like"/>
    <property type="match status" value="1"/>
</dbReference>
<comment type="caution">
    <text evidence="9">The sequence shown here is derived from an EMBL/GenBank/DDBJ whole genome shotgun (WGS) entry which is preliminary data.</text>
</comment>
<keyword evidence="3" id="KW-1003">Cell membrane</keyword>
<evidence type="ECO:0000313" key="9">
    <source>
        <dbReference type="EMBL" id="EDY20739.1"/>
    </source>
</evidence>
<organism evidence="9 10">
    <name type="scientific">Chthoniobacter flavus Ellin428</name>
    <dbReference type="NCBI Taxonomy" id="497964"/>
    <lineage>
        <taxon>Bacteria</taxon>
        <taxon>Pseudomonadati</taxon>
        <taxon>Verrucomicrobiota</taxon>
        <taxon>Spartobacteria</taxon>
        <taxon>Chthoniobacterales</taxon>
        <taxon>Chthoniobacteraceae</taxon>
        <taxon>Chthoniobacter</taxon>
    </lineage>
</organism>